<evidence type="ECO:0000259" key="1">
    <source>
        <dbReference type="Pfam" id="PF04818"/>
    </source>
</evidence>
<dbReference type="EMBL" id="JAWDEY010000008">
    <property type="protein sequence ID" value="KAK6590240.1"/>
    <property type="molecule type" value="Genomic_DNA"/>
</dbReference>
<organism evidence="2 3">
    <name type="scientific">Cryptosporidium xiaoi</name>
    <dbReference type="NCBI Taxonomy" id="659607"/>
    <lineage>
        <taxon>Eukaryota</taxon>
        <taxon>Sar</taxon>
        <taxon>Alveolata</taxon>
        <taxon>Apicomplexa</taxon>
        <taxon>Conoidasida</taxon>
        <taxon>Coccidia</taxon>
        <taxon>Eucoccidiorida</taxon>
        <taxon>Eimeriorina</taxon>
        <taxon>Cryptosporidiidae</taxon>
        <taxon>Cryptosporidium</taxon>
    </lineage>
</organism>
<keyword evidence="3" id="KW-1185">Reference proteome</keyword>
<dbReference type="InterPro" id="IPR006569">
    <property type="entry name" value="CID_dom"/>
</dbReference>
<evidence type="ECO:0000313" key="3">
    <source>
        <dbReference type="Proteomes" id="UP001311799"/>
    </source>
</evidence>
<sequence length="269" mass="31478">MKEHSKSKENYPVVPTERILRNFRQLSHQNDSIAQMASWLSFYRSSGETLCSLFGEAFVDKSLKDDERLAIFYVFHELVARTITADDESKKFFMIGYEQFLLTAAPIIARMDLKNKSHYLQVVRLWQQSSKFPQEICERLRLLFNSNSGNQDTQRELSSLDKKDKKMTLDLIKSLNRIKEGYELVMKADEEEQNIIKEIDTLSQEVKNSKLKTCIEQYKESLDLVTDATIILSQCLQSELKCFDDIKKHLEELSTKNRDMYQSEDQSNK</sequence>
<evidence type="ECO:0000313" key="2">
    <source>
        <dbReference type="EMBL" id="KAK6590240.1"/>
    </source>
</evidence>
<gene>
    <name evidence="2" type="ORF">RS030_172603</name>
</gene>
<dbReference type="Proteomes" id="UP001311799">
    <property type="component" value="Unassembled WGS sequence"/>
</dbReference>
<dbReference type="Pfam" id="PF04818">
    <property type="entry name" value="CID"/>
    <property type="match status" value="1"/>
</dbReference>
<proteinExistence type="predicted"/>
<protein>
    <recommendedName>
        <fullName evidence="1">CID domain-containing protein</fullName>
    </recommendedName>
</protein>
<comment type="caution">
    <text evidence="2">The sequence shown here is derived from an EMBL/GenBank/DDBJ whole genome shotgun (WGS) entry which is preliminary data.</text>
</comment>
<dbReference type="Gene3D" id="1.25.40.90">
    <property type="match status" value="1"/>
</dbReference>
<accession>A0AAV9Y335</accession>
<name>A0AAV9Y335_9CRYT</name>
<dbReference type="AlphaFoldDB" id="A0AAV9Y335"/>
<dbReference type="InterPro" id="IPR008942">
    <property type="entry name" value="ENTH_VHS"/>
</dbReference>
<feature type="domain" description="CID" evidence="1">
    <location>
        <begin position="21"/>
        <end position="140"/>
    </location>
</feature>
<reference evidence="2 3" key="1">
    <citation type="submission" date="2023-10" db="EMBL/GenBank/DDBJ databases">
        <title>Comparative genomics analysis reveals potential genetic determinants of host preference in Cryptosporidium xiaoi.</title>
        <authorList>
            <person name="Xiao L."/>
            <person name="Li J."/>
        </authorList>
    </citation>
    <scope>NUCLEOTIDE SEQUENCE [LARGE SCALE GENOMIC DNA]</scope>
    <source>
        <strain evidence="2 3">52996</strain>
    </source>
</reference>